<keyword evidence="12" id="KW-1185">Reference proteome</keyword>
<name>A0ABY3YLM0_9FLAO</name>
<evidence type="ECO:0000256" key="2">
    <source>
        <dbReference type="ARBA" id="ARBA00022475"/>
    </source>
</evidence>
<evidence type="ECO:0000313" key="12">
    <source>
        <dbReference type="Proteomes" id="UP000829476"/>
    </source>
</evidence>
<keyword evidence="7 10" id="KW-0472">Membrane</keyword>
<feature type="transmembrane region" description="Helical" evidence="10">
    <location>
        <begin position="258"/>
        <end position="282"/>
    </location>
</feature>
<organism evidence="11 12">
    <name type="scientific">Zhouia spongiae</name>
    <dbReference type="NCBI Taxonomy" id="2202721"/>
    <lineage>
        <taxon>Bacteria</taxon>
        <taxon>Pseudomonadati</taxon>
        <taxon>Bacteroidota</taxon>
        <taxon>Flavobacteriia</taxon>
        <taxon>Flavobacteriales</taxon>
        <taxon>Flavobacteriaceae</taxon>
        <taxon>Zhouia</taxon>
    </lineage>
</organism>
<dbReference type="PANTHER" id="PTHR43486:SF1">
    <property type="entry name" value="LIPID II FLIPPASE MURJ-RELATED"/>
    <property type="match status" value="1"/>
</dbReference>
<evidence type="ECO:0000256" key="10">
    <source>
        <dbReference type="SAM" id="Phobius"/>
    </source>
</evidence>
<feature type="transmembrane region" description="Helical" evidence="10">
    <location>
        <begin position="67"/>
        <end position="92"/>
    </location>
</feature>
<feature type="transmembrane region" description="Helical" evidence="10">
    <location>
        <begin position="146"/>
        <end position="166"/>
    </location>
</feature>
<feature type="transmembrane region" description="Helical" evidence="10">
    <location>
        <begin position="204"/>
        <end position="226"/>
    </location>
</feature>
<evidence type="ECO:0000256" key="5">
    <source>
        <dbReference type="ARBA" id="ARBA00022984"/>
    </source>
</evidence>
<keyword evidence="6 10" id="KW-1133">Transmembrane helix</keyword>
<dbReference type="Pfam" id="PF03023">
    <property type="entry name" value="MurJ"/>
    <property type="match status" value="1"/>
</dbReference>
<accession>A0ABY3YLM0</accession>
<keyword evidence="4" id="KW-0133">Cell shape</keyword>
<keyword evidence="2" id="KW-1003">Cell membrane</keyword>
<protein>
    <submittedName>
        <fullName evidence="11">Polysaccharide biosynthesis C-terminal domain-containing protein</fullName>
    </submittedName>
</protein>
<dbReference type="RefSeq" id="WP_242936798.1">
    <property type="nucleotide sequence ID" value="NZ_CP094326.1"/>
</dbReference>
<feature type="transmembrane region" description="Helical" evidence="10">
    <location>
        <begin position="373"/>
        <end position="391"/>
    </location>
</feature>
<feature type="transmembrane region" description="Helical" evidence="10">
    <location>
        <begin position="104"/>
        <end position="126"/>
    </location>
</feature>
<evidence type="ECO:0000256" key="8">
    <source>
        <dbReference type="ARBA" id="ARBA00060041"/>
    </source>
</evidence>
<dbReference type="PANTHER" id="PTHR43486">
    <property type="entry name" value="LIPID II FLIPPASE MURJ-RELATED"/>
    <property type="match status" value="1"/>
</dbReference>
<reference evidence="11 12" key="1">
    <citation type="journal article" date="2018" name="Int. J. Syst. Evol. Microbiol.">
        <title>Zhouia spongiae sp. nov., isolated from a marine sponge.</title>
        <authorList>
            <person name="Zhuang L."/>
            <person name="Lin B."/>
            <person name="Qin F."/>
            <person name="Luo L."/>
        </authorList>
    </citation>
    <scope>NUCLEOTIDE SEQUENCE [LARGE SCALE GENOMIC DNA]</scope>
    <source>
        <strain evidence="11 12">HN-Y44</strain>
    </source>
</reference>
<keyword evidence="5" id="KW-0573">Peptidoglycan synthesis</keyword>
<evidence type="ECO:0000256" key="3">
    <source>
        <dbReference type="ARBA" id="ARBA00022692"/>
    </source>
</evidence>
<comment type="function">
    <text evidence="8">Involved in peptidoglycan biosynthesis. Transports lipid-linked peptidoglycan precursors from the inner to the outer leaflet of the cytoplasmic membrane.</text>
</comment>
<sequence length="457" mass="51391">MFKFENIANLKKEMSYSRWASLFKKPVIRNIFLVMFITLFVKVIGFLKESIVASSFGLSELLDTFYIAMLIPGFISNVFLNSFSTVFIPNYIAESKATNNVKSFQATAFLMVLGISLVFIVIAYLFTDVYISLIFPGHTPAYYALIKLQFYFLIPCIIFWGISSLISGLLKIHDEFKYSSLNTVFLPISIILCVLFYRDTLGNSVLALGTLIGSFANLAFLTFIAIKRKVLRFQKPDFKNNNAIQMLRQLPAKASSGFFTGLIGVTDQFFAAQLVVGSIAALNYGNKIPAFITGLIVLTLNSVLLPYFSKKVIDDRQKAYSNLYKLLKRLFIAAGIITIIAILSSDWVVKLLFERQEFTSEDTYKVSLLQKITLIYAPFTVCGMVLVNFLTSINKNKFMAYVSLGSMIANLILDYFLMKIYGVYGIALCTTVIGIIRSLVLLRFTINQGKLTIKNSI</sequence>
<proteinExistence type="inferred from homology"/>
<feature type="transmembrane region" description="Helical" evidence="10">
    <location>
        <begin position="423"/>
        <end position="446"/>
    </location>
</feature>
<feature type="transmembrane region" description="Helical" evidence="10">
    <location>
        <begin position="288"/>
        <end position="309"/>
    </location>
</feature>
<evidence type="ECO:0000256" key="6">
    <source>
        <dbReference type="ARBA" id="ARBA00022989"/>
    </source>
</evidence>
<evidence type="ECO:0000313" key="11">
    <source>
        <dbReference type="EMBL" id="UNY98391.1"/>
    </source>
</evidence>
<comment type="similarity">
    <text evidence="9">Belongs to the MurJ/MviN family.</text>
</comment>
<evidence type="ECO:0000256" key="9">
    <source>
        <dbReference type="ARBA" id="ARBA00061532"/>
    </source>
</evidence>
<feature type="transmembrane region" description="Helical" evidence="10">
    <location>
        <begin position="178"/>
        <end position="198"/>
    </location>
</feature>
<evidence type="ECO:0000256" key="1">
    <source>
        <dbReference type="ARBA" id="ARBA00004651"/>
    </source>
</evidence>
<dbReference type="Proteomes" id="UP000829476">
    <property type="component" value="Chromosome"/>
</dbReference>
<feature type="transmembrane region" description="Helical" evidence="10">
    <location>
        <begin position="27"/>
        <end position="47"/>
    </location>
</feature>
<feature type="transmembrane region" description="Helical" evidence="10">
    <location>
        <begin position="330"/>
        <end position="353"/>
    </location>
</feature>
<feature type="transmembrane region" description="Helical" evidence="10">
    <location>
        <begin position="398"/>
        <end position="417"/>
    </location>
</feature>
<dbReference type="InterPro" id="IPR004268">
    <property type="entry name" value="MurJ"/>
</dbReference>
<comment type="subcellular location">
    <subcellularLocation>
        <location evidence="1">Cell membrane</location>
        <topology evidence="1">Multi-pass membrane protein</topology>
    </subcellularLocation>
</comment>
<dbReference type="PRINTS" id="PR01806">
    <property type="entry name" value="VIRFACTRMVIN"/>
</dbReference>
<keyword evidence="3 10" id="KW-0812">Transmembrane</keyword>
<dbReference type="EMBL" id="CP094326">
    <property type="protein sequence ID" value="UNY98391.1"/>
    <property type="molecule type" value="Genomic_DNA"/>
</dbReference>
<evidence type="ECO:0000256" key="4">
    <source>
        <dbReference type="ARBA" id="ARBA00022960"/>
    </source>
</evidence>
<gene>
    <name evidence="11" type="ORF">MQE36_15055</name>
</gene>
<evidence type="ECO:0000256" key="7">
    <source>
        <dbReference type="ARBA" id="ARBA00023136"/>
    </source>
</evidence>